<proteinExistence type="predicted"/>
<evidence type="ECO:0000313" key="3">
    <source>
        <dbReference type="Proteomes" id="UP000532440"/>
    </source>
</evidence>
<gene>
    <name evidence="2" type="ORF">HNQ70_000173</name>
</gene>
<dbReference type="EMBL" id="JACHGB010000001">
    <property type="protein sequence ID" value="MBB5270189.1"/>
    <property type="molecule type" value="Genomic_DNA"/>
</dbReference>
<name>A0A7W8HDS3_9BURK</name>
<keyword evidence="3" id="KW-1185">Reference proteome</keyword>
<feature type="domain" description="DUF6285" evidence="1">
    <location>
        <begin position="24"/>
        <end position="114"/>
    </location>
</feature>
<evidence type="ECO:0000259" key="1">
    <source>
        <dbReference type="Pfam" id="PF19802"/>
    </source>
</evidence>
<dbReference type="RefSeq" id="WP_183963382.1">
    <property type="nucleotide sequence ID" value="NZ_BAABEW010000003.1"/>
</dbReference>
<protein>
    <recommendedName>
        <fullName evidence="1">DUF6285 domain-containing protein</fullName>
    </recommendedName>
</protein>
<dbReference type="AlphaFoldDB" id="A0A7W8HDS3"/>
<dbReference type="InterPro" id="IPR046252">
    <property type="entry name" value="DUF6285"/>
</dbReference>
<evidence type="ECO:0000313" key="2">
    <source>
        <dbReference type="EMBL" id="MBB5270189.1"/>
    </source>
</evidence>
<sequence length="132" mass="14533">MHNQPSVDALLDIIAEFMRKEAAPRLPGHTAFHARVAANALDIVRRELALSPKSLAAEKERLEKLLGETGDLETLNRRLCERIASGEIDEEAPGFADHLWTVTLDKLAVDQPGFASYKAFLARHPDSGHARG</sequence>
<accession>A0A7W8HDS3</accession>
<organism evidence="2 3">
    <name type="scientific">Quisquiliibacterium transsilvanicum</name>
    <dbReference type="NCBI Taxonomy" id="1549638"/>
    <lineage>
        <taxon>Bacteria</taxon>
        <taxon>Pseudomonadati</taxon>
        <taxon>Pseudomonadota</taxon>
        <taxon>Betaproteobacteria</taxon>
        <taxon>Burkholderiales</taxon>
        <taxon>Burkholderiaceae</taxon>
        <taxon>Quisquiliibacterium</taxon>
    </lineage>
</organism>
<dbReference type="Proteomes" id="UP000532440">
    <property type="component" value="Unassembled WGS sequence"/>
</dbReference>
<dbReference type="Pfam" id="PF19802">
    <property type="entry name" value="DUF6285"/>
    <property type="match status" value="1"/>
</dbReference>
<reference evidence="2 3" key="1">
    <citation type="submission" date="2020-08" db="EMBL/GenBank/DDBJ databases">
        <title>Genomic Encyclopedia of Type Strains, Phase IV (KMG-IV): sequencing the most valuable type-strain genomes for metagenomic binning, comparative biology and taxonomic classification.</title>
        <authorList>
            <person name="Goeker M."/>
        </authorList>
    </citation>
    <scope>NUCLEOTIDE SEQUENCE [LARGE SCALE GENOMIC DNA]</scope>
    <source>
        <strain evidence="2 3">DSM 29781</strain>
    </source>
</reference>
<comment type="caution">
    <text evidence="2">The sequence shown here is derived from an EMBL/GenBank/DDBJ whole genome shotgun (WGS) entry which is preliminary data.</text>
</comment>